<protein>
    <submittedName>
        <fullName evidence="3">Uncharacterized protein</fullName>
    </submittedName>
</protein>
<name>A0A317Z9U4_STAPS</name>
<dbReference type="RefSeq" id="WP_037543733.1">
    <property type="nucleotide sequence ID" value="NZ_BAAFJH010000049.1"/>
</dbReference>
<feature type="domain" description="Tal N-terminal tail tube TT1" evidence="2">
    <location>
        <begin position="4"/>
        <end position="88"/>
    </location>
</feature>
<feature type="domain" description="Tail spike" evidence="1">
    <location>
        <begin position="92"/>
        <end position="310"/>
    </location>
</feature>
<dbReference type="EMBL" id="QEIV01000417">
    <property type="protein sequence ID" value="PWZ98982.1"/>
    <property type="molecule type" value="Genomic_DNA"/>
</dbReference>
<reference evidence="3 4" key="1">
    <citation type="journal article" date="2018" name="Vet. Microbiol.">
        <title>Clonal diversity and geographic distribution of methicillin-resistant Staphylococcus pseudintermedius from Australian animals: Discovery of novel sequence types.</title>
        <authorList>
            <person name="Worthing K.A."/>
            <person name="Abraham S."/>
            <person name="Coombs G.W."/>
            <person name="Pang S."/>
            <person name="Saputra S."/>
            <person name="Jordan D."/>
            <person name="Trott D.J."/>
            <person name="Norris J.M."/>
        </authorList>
    </citation>
    <scope>NUCLEOTIDE SEQUENCE [LARGE SCALE GENOMIC DNA]</scope>
    <source>
        <strain evidence="3 4">ST71 3</strain>
    </source>
</reference>
<evidence type="ECO:0000313" key="3">
    <source>
        <dbReference type="EMBL" id="PWZ98982.1"/>
    </source>
</evidence>
<comment type="caution">
    <text evidence="3">The sequence shown here is derived from an EMBL/GenBank/DDBJ whole genome shotgun (WGS) entry which is preliminary data.</text>
</comment>
<dbReference type="Pfam" id="PF24650">
    <property type="entry name" value="TT1_Tal"/>
    <property type="match status" value="1"/>
</dbReference>
<dbReference type="Gene3D" id="3.55.50.40">
    <property type="match status" value="1"/>
</dbReference>
<evidence type="ECO:0000313" key="4">
    <source>
        <dbReference type="Proteomes" id="UP000246351"/>
    </source>
</evidence>
<gene>
    <name evidence="3" type="ORF">DD924_05140</name>
</gene>
<dbReference type="AlphaFoldDB" id="A0A317Z9U4"/>
<dbReference type="InterPro" id="IPR056060">
    <property type="entry name" value="Tal_TT1_dom"/>
</dbReference>
<accession>A0A317Z9U4</accession>
<evidence type="ECO:0000259" key="2">
    <source>
        <dbReference type="Pfam" id="PF24650"/>
    </source>
</evidence>
<dbReference type="Pfam" id="PF06605">
    <property type="entry name" value="Prophage_tail"/>
    <property type="match status" value="1"/>
</dbReference>
<proteinExistence type="predicted"/>
<dbReference type="Proteomes" id="UP000246351">
    <property type="component" value="Unassembled WGS sequence"/>
</dbReference>
<organism evidence="3 4">
    <name type="scientific">Staphylococcus pseudintermedius</name>
    <dbReference type="NCBI Taxonomy" id="283734"/>
    <lineage>
        <taxon>Bacteria</taxon>
        <taxon>Bacillati</taxon>
        <taxon>Bacillota</taxon>
        <taxon>Bacilli</taxon>
        <taxon>Bacillales</taxon>
        <taxon>Staphylococcaceae</taxon>
        <taxon>Staphylococcus</taxon>
        <taxon>Staphylococcus intermedius group</taxon>
    </lineage>
</organism>
<sequence>MFKIVSPQGDAYLLAVETETTHKLNGDMTLSFEVVETDDNRDFVNRITKFWTVQNVGGEADLMEFVIKIARRHAVGKKQTLNCIAVAKHISDLKRKRVYDNLSGSFTADRFFNTIFRGTGYNVRIVDKLYANRFENAGDGDTVLNLLQEGLKHYRAEFEYIPHDRTFVITKSVKRKQPYYLKDFVNAMNFQIEEDATEFYTYAKGFGNFKDNTKFQKAALKLEYRHPLAAIIGDYEAPPVKDGRIKKRDTLYHRVKSLVDDSLKMSISLDFLMLQDDFPEAVPRVGDYIPVGSQVLNLYEHVRIVEVKTKRNAKGKVISQPVILGDYKKHDRYTQSVSNATSYVSRIEKGIGKDADKLNNAIRVSNTMLDFVQQLNVSDTGFSAIDGLHVTAFKAKKGIVYSSDGGKTFIDLFKGSGINTAAIPVVTDQQNGLMSKEDKQKLDAMSQDGTVNTGATSGLGSIFYKFVNVGE</sequence>
<evidence type="ECO:0000259" key="1">
    <source>
        <dbReference type="Pfam" id="PF06605"/>
    </source>
</evidence>
<dbReference type="InterPro" id="IPR010572">
    <property type="entry name" value="Tail_dom"/>
</dbReference>